<accession>A0A9W7HNV9</accession>
<dbReference type="GO" id="GO:0098552">
    <property type="term" value="C:side of membrane"/>
    <property type="evidence" value="ECO:0007669"/>
    <property type="project" value="UniProtKB-KW"/>
</dbReference>
<reference evidence="7" key="1">
    <citation type="submission" date="2023-05" db="EMBL/GenBank/DDBJ databases">
        <title>Genome and transcriptome analyses reveal genes involved in the formation of fine ridges on petal epidermal cells in Hibiscus trionum.</title>
        <authorList>
            <person name="Koshimizu S."/>
            <person name="Masuda S."/>
            <person name="Ishii T."/>
            <person name="Shirasu K."/>
            <person name="Hoshino A."/>
            <person name="Arita M."/>
        </authorList>
    </citation>
    <scope>NUCLEOTIDE SEQUENCE</scope>
    <source>
        <strain evidence="7">Hamamatsu line</strain>
    </source>
</reference>
<keyword evidence="2" id="KW-0472">Membrane</keyword>
<dbReference type="PANTHER" id="PTHR31044:SF52">
    <property type="entry name" value="OS01G0631500 PROTEIN"/>
    <property type="match status" value="1"/>
</dbReference>
<evidence type="ECO:0000256" key="5">
    <source>
        <dbReference type="SAM" id="SignalP"/>
    </source>
</evidence>
<evidence type="ECO:0000256" key="2">
    <source>
        <dbReference type="ARBA" id="ARBA00022622"/>
    </source>
</evidence>
<keyword evidence="2" id="KW-0449">Lipoprotein</keyword>
<dbReference type="FunFam" id="1.20.58.1040:FF:000003">
    <property type="entry name" value="glucan endo-1,3-beta-glucosidase 7"/>
    <property type="match status" value="1"/>
</dbReference>
<keyword evidence="4" id="KW-1015">Disulfide bond</keyword>
<organism evidence="7 8">
    <name type="scientific">Hibiscus trionum</name>
    <name type="common">Flower of an hour</name>
    <dbReference type="NCBI Taxonomy" id="183268"/>
    <lineage>
        <taxon>Eukaryota</taxon>
        <taxon>Viridiplantae</taxon>
        <taxon>Streptophyta</taxon>
        <taxon>Embryophyta</taxon>
        <taxon>Tracheophyta</taxon>
        <taxon>Spermatophyta</taxon>
        <taxon>Magnoliopsida</taxon>
        <taxon>eudicotyledons</taxon>
        <taxon>Gunneridae</taxon>
        <taxon>Pentapetalae</taxon>
        <taxon>rosids</taxon>
        <taxon>malvids</taxon>
        <taxon>Malvales</taxon>
        <taxon>Malvaceae</taxon>
        <taxon>Malvoideae</taxon>
        <taxon>Hibiscus</taxon>
    </lineage>
</organism>
<dbReference type="OrthoDB" id="932566at2759"/>
<evidence type="ECO:0000256" key="4">
    <source>
        <dbReference type="ARBA" id="ARBA00023157"/>
    </source>
</evidence>
<keyword evidence="2" id="KW-0325">Glycoprotein</keyword>
<comment type="subcellular location">
    <subcellularLocation>
        <location evidence="1">Cell membrane</location>
        <topology evidence="1">Lipid-anchor</topology>
        <topology evidence="1">GPI-anchor</topology>
    </subcellularLocation>
</comment>
<proteinExistence type="predicted"/>
<name>A0A9W7HNV9_HIBTR</name>
<dbReference type="GO" id="GO:0009506">
    <property type="term" value="C:plasmodesma"/>
    <property type="evidence" value="ECO:0007669"/>
    <property type="project" value="UniProtKB-ARBA"/>
</dbReference>
<keyword evidence="3 5" id="KW-0732">Signal</keyword>
<dbReference type="Pfam" id="PF07983">
    <property type="entry name" value="X8"/>
    <property type="match status" value="1"/>
</dbReference>
<sequence>MKPLSSVDFLLLGTVAFHLFSSAAAGMIKGGGSFGDRKKFCQPSPDATDAQLQKNLDWACSQGIDCGPIKPGGACSIPSTVKSRAAFAMNSYFKLKGGVDSACHFQGTGLVASQDPSYGRCIYV</sequence>
<feature type="signal peptide" evidence="5">
    <location>
        <begin position="1"/>
        <end position="25"/>
    </location>
</feature>
<keyword evidence="2" id="KW-0336">GPI-anchor</keyword>
<evidence type="ECO:0000259" key="6">
    <source>
        <dbReference type="SMART" id="SM00768"/>
    </source>
</evidence>
<dbReference type="EMBL" id="BSYR01000017">
    <property type="protein sequence ID" value="GMI80716.1"/>
    <property type="molecule type" value="Genomic_DNA"/>
</dbReference>
<keyword evidence="8" id="KW-1185">Reference proteome</keyword>
<feature type="domain" description="X8" evidence="6">
    <location>
        <begin position="39"/>
        <end position="123"/>
    </location>
</feature>
<dbReference type="Proteomes" id="UP001165190">
    <property type="component" value="Unassembled WGS sequence"/>
</dbReference>
<dbReference type="InterPro" id="IPR012946">
    <property type="entry name" value="X8"/>
</dbReference>
<comment type="caution">
    <text evidence="7">The sequence shown here is derived from an EMBL/GenBank/DDBJ whole genome shotgun (WGS) entry which is preliminary data.</text>
</comment>
<evidence type="ECO:0000313" key="8">
    <source>
        <dbReference type="Proteomes" id="UP001165190"/>
    </source>
</evidence>
<evidence type="ECO:0000256" key="1">
    <source>
        <dbReference type="ARBA" id="ARBA00004609"/>
    </source>
</evidence>
<dbReference type="Gene3D" id="1.20.58.1040">
    <property type="match status" value="1"/>
</dbReference>
<evidence type="ECO:0000256" key="3">
    <source>
        <dbReference type="ARBA" id="ARBA00022729"/>
    </source>
</evidence>
<feature type="chain" id="PRO_5040957907" description="X8 domain-containing protein" evidence="5">
    <location>
        <begin position="26"/>
        <end position="124"/>
    </location>
</feature>
<protein>
    <recommendedName>
        <fullName evidence="6">X8 domain-containing protein</fullName>
    </recommendedName>
</protein>
<dbReference type="SMART" id="SM00768">
    <property type="entry name" value="X8"/>
    <property type="match status" value="1"/>
</dbReference>
<dbReference type="GO" id="GO:0005886">
    <property type="term" value="C:plasma membrane"/>
    <property type="evidence" value="ECO:0007669"/>
    <property type="project" value="UniProtKB-SubCell"/>
</dbReference>
<gene>
    <name evidence="7" type="ORF">HRI_001740900</name>
</gene>
<dbReference type="PANTHER" id="PTHR31044">
    <property type="entry name" value="BETA-1,3 GLUCANASE"/>
    <property type="match status" value="1"/>
</dbReference>
<evidence type="ECO:0000313" key="7">
    <source>
        <dbReference type="EMBL" id="GMI80716.1"/>
    </source>
</evidence>
<dbReference type="AlphaFoldDB" id="A0A9W7HNV9"/>
<dbReference type="InterPro" id="IPR044788">
    <property type="entry name" value="X8_dom_prot"/>
</dbReference>